<dbReference type="AlphaFoldDB" id="A0A9N7MW25"/>
<dbReference type="EMBL" id="CACSLK010012206">
    <property type="protein sequence ID" value="CAA0814356.1"/>
    <property type="molecule type" value="Genomic_DNA"/>
</dbReference>
<keyword evidence="1 3" id="KW-0853">WD repeat</keyword>
<dbReference type="Gene3D" id="3.20.20.190">
    <property type="entry name" value="Phosphatidylinositol (PI) phosphodiesterase"/>
    <property type="match status" value="1"/>
</dbReference>
<accession>A0A9N7MW25</accession>
<dbReference type="OrthoDB" id="6252103at2759"/>
<dbReference type="InterPro" id="IPR015943">
    <property type="entry name" value="WD40/YVTN_repeat-like_dom_sf"/>
</dbReference>
<feature type="repeat" description="WD" evidence="3">
    <location>
        <begin position="223"/>
        <end position="264"/>
    </location>
</feature>
<comment type="caution">
    <text evidence="5">The sequence shown here is derived from an EMBL/GenBank/DDBJ whole genome shotgun (WGS) entry which is preliminary data.</text>
</comment>
<dbReference type="Pfam" id="PF26178">
    <property type="entry name" value="PI-PLC_cat"/>
    <property type="match status" value="1"/>
</dbReference>
<keyword evidence="4" id="KW-0175">Coiled coil</keyword>
<evidence type="ECO:0000313" key="5">
    <source>
        <dbReference type="EMBL" id="CAA0814356.1"/>
    </source>
</evidence>
<dbReference type="PROSITE" id="PS50082">
    <property type="entry name" value="WD_REPEATS_2"/>
    <property type="match status" value="1"/>
</dbReference>
<dbReference type="GO" id="GO:0008081">
    <property type="term" value="F:phosphoric diester hydrolase activity"/>
    <property type="evidence" value="ECO:0007669"/>
    <property type="project" value="InterPro"/>
</dbReference>
<dbReference type="Proteomes" id="UP001153555">
    <property type="component" value="Unassembled WGS sequence"/>
</dbReference>
<organism evidence="5 6">
    <name type="scientific">Striga hermonthica</name>
    <name type="common">Purple witchweed</name>
    <name type="synonym">Buchnera hermonthica</name>
    <dbReference type="NCBI Taxonomy" id="68872"/>
    <lineage>
        <taxon>Eukaryota</taxon>
        <taxon>Viridiplantae</taxon>
        <taxon>Streptophyta</taxon>
        <taxon>Embryophyta</taxon>
        <taxon>Tracheophyta</taxon>
        <taxon>Spermatophyta</taxon>
        <taxon>Magnoliopsida</taxon>
        <taxon>eudicotyledons</taxon>
        <taxon>Gunneridae</taxon>
        <taxon>Pentapetalae</taxon>
        <taxon>asterids</taxon>
        <taxon>lamiids</taxon>
        <taxon>Lamiales</taxon>
        <taxon>Orobanchaceae</taxon>
        <taxon>Buchnereae</taxon>
        <taxon>Striga</taxon>
    </lineage>
</organism>
<dbReference type="PROSITE" id="PS00678">
    <property type="entry name" value="WD_REPEATS_1"/>
    <property type="match status" value="1"/>
</dbReference>
<dbReference type="Pfam" id="PF00400">
    <property type="entry name" value="WD40"/>
    <property type="match status" value="1"/>
</dbReference>
<dbReference type="PANTHER" id="PTHR13593:SF89">
    <property type="entry name" value="PLC-LIKE PHOSPHODIESTERASES SUPERFAMILY PROTEIN"/>
    <property type="match status" value="1"/>
</dbReference>
<dbReference type="InterPro" id="IPR017946">
    <property type="entry name" value="PLC-like_Pdiesterase_TIM-brl"/>
</dbReference>
<dbReference type="PANTHER" id="PTHR13593">
    <property type="match status" value="1"/>
</dbReference>
<dbReference type="Gene3D" id="2.130.10.10">
    <property type="entry name" value="YVTN repeat-like/Quinoprotein amine dehydrogenase"/>
    <property type="match status" value="1"/>
</dbReference>
<feature type="coiled-coil region" evidence="4">
    <location>
        <begin position="340"/>
        <end position="376"/>
    </location>
</feature>
<dbReference type="SMART" id="SM00320">
    <property type="entry name" value="WD40"/>
    <property type="match status" value="1"/>
</dbReference>
<dbReference type="SUPFAM" id="SSF50978">
    <property type="entry name" value="WD40 repeat-like"/>
    <property type="match status" value="1"/>
</dbReference>
<evidence type="ECO:0000313" key="6">
    <source>
        <dbReference type="Proteomes" id="UP001153555"/>
    </source>
</evidence>
<dbReference type="SUPFAM" id="SSF51695">
    <property type="entry name" value="PLC-like phosphodiesterases"/>
    <property type="match status" value="1"/>
</dbReference>
<gene>
    <name evidence="5" type="ORF">SHERM_14652</name>
</gene>
<keyword evidence="6" id="KW-1185">Reference proteome</keyword>
<name>A0A9N7MW25_STRHE</name>
<dbReference type="PROSITE" id="PS50294">
    <property type="entry name" value="WD_REPEATS_REGION"/>
    <property type="match status" value="1"/>
</dbReference>
<reference evidence="5" key="1">
    <citation type="submission" date="2019-12" db="EMBL/GenBank/DDBJ databases">
        <authorList>
            <person name="Scholes J."/>
        </authorList>
    </citation>
    <scope>NUCLEOTIDE SEQUENCE</scope>
</reference>
<dbReference type="GO" id="GO:0006629">
    <property type="term" value="P:lipid metabolic process"/>
    <property type="evidence" value="ECO:0007669"/>
    <property type="project" value="InterPro"/>
</dbReference>
<evidence type="ECO:0000256" key="1">
    <source>
        <dbReference type="ARBA" id="ARBA00022574"/>
    </source>
</evidence>
<sequence>MLDMYDFNDDVWLCHSFDGSCFNVTAFQPAVNTLREIREFMETNPTEIVTIFIEDYVRSPQGLMTLFNVSGLSRYMFPISRMPRNGEDWPTVDDMISLNQRLVVFTSNEASEGVAYEWNYVVENQYGNDGMIGGICRNRAESSSMNTRTRSLVLMNYFPTNPNISEACVDNSAVMHTCYGSSGRRWPNFIAVDFYQAAQWLQGRHRNFGWPKPMNPLQVDGQLIDHNKAVTCLASSVDGFLLVSGSEDGMIRVWDTRARNLIRIFRHAKGPVSNVLVTRQPQYLNTRKSACSQASTLRHNLPLPPLEKFVNSPDENTYVKLFIGPQTMSNQIVDSSYIGIQTMEAQIKELQKQGSMEAAEMDVQKLKSEQQRSLQAIQQWKNMYKNLHQFCVSELLDGCNTESANGKN</sequence>
<protein>
    <submittedName>
        <fullName evidence="5">PLC-like phosphodiesterases superfamily protein</fullName>
    </submittedName>
</protein>
<keyword evidence="2" id="KW-0677">Repeat</keyword>
<dbReference type="InterPro" id="IPR051057">
    <property type="entry name" value="PI-PLC_domain"/>
</dbReference>
<evidence type="ECO:0000256" key="4">
    <source>
        <dbReference type="SAM" id="Coils"/>
    </source>
</evidence>
<proteinExistence type="predicted"/>
<dbReference type="InterPro" id="IPR036322">
    <property type="entry name" value="WD40_repeat_dom_sf"/>
</dbReference>
<evidence type="ECO:0000256" key="3">
    <source>
        <dbReference type="PROSITE-ProRule" id="PRU00221"/>
    </source>
</evidence>
<dbReference type="InterPro" id="IPR001680">
    <property type="entry name" value="WD40_rpt"/>
</dbReference>
<dbReference type="InterPro" id="IPR019775">
    <property type="entry name" value="WD40_repeat_CS"/>
</dbReference>
<evidence type="ECO:0000256" key="2">
    <source>
        <dbReference type="ARBA" id="ARBA00022737"/>
    </source>
</evidence>